<dbReference type="PANTHER" id="PTHR15314:SF1">
    <property type="entry name" value="RIBONUCLEASE P PROTEIN SUBUNIT P20"/>
    <property type="match status" value="1"/>
</dbReference>
<evidence type="ECO:0000313" key="5">
    <source>
        <dbReference type="Proteomes" id="UP000515159"/>
    </source>
</evidence>
<dbReference type="PANTHER" id="PTHR15314">
    <property type="entry name" value="RIBONUCLEASE P PROTEIN SUBUNIT P20"/>
    <property type="match status" value="1"/>
</dbReference>
<dbReference type="GeneID" id="117359086"/>
<dbReference type="Proteomes" id="UP000515159">
    <property type="component" value="Chromosome 4"/>
</dbReference>
<protein>
    <submittedName>
        <fullName evidence="6">Ribonuclease P protein subunit p20-like</fullName>
    </submittedName>
</protein>
<comment type="subcellular location">
    <subcellularLocation>
        <location evidence="1">Nucleus</location>
        <location evidence="1">Nucleolus</location>
    </subcellularLocation>
</comment>
<evidence type="ECO:0000256" key="2">
    <source>
        <dbReference type="ARBA" id="ARBA00008018"/>
    </source>
</evidence>
<organism evidence="5 6">
    <name type="scientific">Geotrypetes seraphini</name>
    <name type="common">Gaboon caecilian</name>
    <name type="synonym">Caecilia seraphini</name>
    <dbReference type="NCBI Taxonomy" id="260995"/>
    <lineage>
        <taxon>Eukaryota</taxon>
        <taxon>Metazoa</taxon>
        <taxon>Chordata</taxon>
        <taxon>Craniata</taxon>
        <taxon>Vertebrata</taxon>
        <taxon>Euteleostomi</taxon>
        <taxon>Amphibia</taxon>
        <taxon>Gymnophiona</taxon>
        <taxon>Geotrypetes</taxon>
    </lineage>
</organism>
<dbReference type="RefSeq" id="XP_033797149.1">
    <property type="nucleotide sequence ID" value="XM_033941258.1"/>
</dbReference>
<dbReference type="KEGG" id="gsh:117359086"/>
<keyword evidence="4" id="KW-0539">Nucleus</keyword>
<name>A0A6P8QK25_GEOSA</name>
<keyword evidence="3" id="KW-0819">tRNA processing</keyword>
<dbReference type="OrthoDB" id="416729at2759"/>
<evidence type="ECO:0000256" key="3">
    <source>
        <dbReference type="ARBA" id="ARBA00022694"/>
    </source>
</evidence>
<dbReference type="Pfam" id="PF12328">
    <property type="entry name" value="Rpp20"/>
    <property type="match status" value="1"/>
</dbReference>
<keyword evidence="5" id="KW-1185">Reference proteome</keyword>
<dbReference type="Gene3D" id="3.30.110.20">
    <property type="entry name" value="Alba-like domain"/>
    <property type="match status" value="1"/>
</dbReference>
<dbReference type="SUPFAM" id="SSF82704">
    <property type="entry name" value="AlbA-like"/>
    <property type="match status" value="1"/>
</dbReference>
<dbReference type="GO" id="GO:0005655">
    <property type="term" value="C:nucleolar ribonuclease P complex"/>
    <property type="evidence" value="ECO:0007669"/>
    <property type="project" value="InterPro"/>
</dbReference>
<dbReference type="AlphaFoldDB" id="A0A6P8QK25"/>
<accession>A0A6P8QK25</accession>
<dbReference type="GO" id="GO:0003676">
    <property type="term" value="F:nucleic acid binding"/>
    <property type="evidence" value="ECO:0007669"/>
    <property type="project" value="InterPro"/>
</dbReference>
<dbReference type="GO" id="GO:0000172">
    <property type="term" value="C:ribonuclease MRP complex"/>
    <property type="evidence" value="ECO:0007669"/>
    <property type="project" value="InterPro"/>
</dbReference>
<proteinExistence type="inferred from homology"/>
<reference evidence="6" key="1">
    <citation type="submission" date="2025-08" db="UniProtKB">
        <authorList>
            <consortium name="RefSeq"/>
        </authorList>
    </citation>
    <scope>IDENTIFICATION</scope>
</reference>
<dbReference type="GO" id="GO:0001682">
    <property type="term" value="P:tRNA 5'-leader removal"/>
    <property type="evidence" value="ECO:0007669"/>
    <property type="project" value="InterPro"/>
</dbReference>
<dbReference type="InterPro" id="IPR014612">
    <property type="entry name" value="Pop7/Rpp20"/>
</dbReference>
<evidence type="ECO:0000256" key="4">
    <source>
        <dbReference type="ARBA" id="ARBA00023242"/>
    </source>
</evidence>
<comment type="similarity">
    <text evidence="2">Belongs to the histone-like Alba family.</text>
</comment>
<evidence type="ECO:0000313" key="6">
    <source>
        <dbReference type="RefSeq" id="XP_033797149.1"/>
    </source>
</evidence>
<dbReference type="InterPro" id="IPR036882">
    <property type="entry name" value="Alba-like_dom_sf"/>
</dbReference>
<sequence>MNKIRNLTLEESVHVSVMSEEGFLCCQITSKVGCSHSAVVKIVQKKRATSSVVDKPQSGHLHVSTSCQDRTLQRISLTNCNLTSPQQICIHGLGLAINRAINVALQLQANSFGTLQIAANTSTVELVDDLEPEVDDEEPASRTRNNSAIHIKVYHLFSK</sequence>
<evidence type="ECO:0000256" key="1">
    <source>
        <dbReference type="ARBA" id="ARBA00004604"/>
    </source>
</evidence>
<gene>
    <name evidence="6" type="primary">LOC117359086</name>
</gene>
<dbReference type="InParanoid" id="A0A6P8QK25"/>